<dbReference type="SUPFAM" id="SSF54001">
    <property type="entry name" value="Cysteine proteinases"/>
    <property type="match status" value="1"/>
</dbReference>
<proteinExistence type="predicted"/>
<evidence type="ECO:0000259" key="2">
    <source>
        <dbReference type="SMART" id="SM00460"/>
    </source>
</evidence>
<feature type="transmembrane region" description="Helical" evidence="1">
    <location>
        <begin position="160"/>
        <end position="185"/>
    </location>
</feature>
<protein>
    <submittedName>
        <fullName evidence="3">Transglutaminase-like enzyme, putative cysteine protease</fullName>
    </submittedName>
</protein>
<dbReference type="Pfam" id="PF01841">
    <property type="entry name" value="Transglut_core"/>
    <property type="match status" value="1"/>
</dbReference>
<dbReference type="Pfam" id="PF11992">
    <property type="entry name" value="TgpA_N"/>
    <property type="match status" value="1"/>
</dbReference>
<organism evidence="3 4">
    <name type="scientific">Desulfocapsa sulfexigens (strain DSM 10523 / SB164P1)</name>
    <dbReference type="NCBI Taxonomy" id="1167006"/>
    <lineage>
        <taxon>Bacteria</taxon>
        <taxon>Pseudomonadati</taxon>
        <taxon>Thermodesulfobacteriota</taxon>
        <taxon>Desulfobulbia</taxon>
        <taxon>Desulfobulbales</taxon>
        <taxon>Desulfocapsaceae</taxon>
        <taxon>Desulfocapsa</taxon>
    </lineage>
</organism>
<dbReference type="GO" id="GO:0008233">
    <property type="term" value="F:peptidase activity"/>
    <property type="evidence" value="ECO:0007669"/>
    <property type="project" value="UniProtKB-KW"/>
</dbReference>
<dbReference type="eggNOG" id="COG1305">
    <property type="taxonomic scope" value="Bacteria"/>
</dbReference>
<keyword evidence="1" id="KW-0812">Transmembrane</keyword>
<gene>
    <name evidence="3" type="ordered locus">UWK_01020</name>
</gene>
<feature type="domain" description="Transglutaminase-like" evidence="2">
    <location>
        <begin position="399"/>
        <end position="469"/>
    </location>
</feature>
<dbReference type="Gene3D" id="3.10.620.30">
    <property type="match status" value="1"/>
</dbReference>
<sequence length="638" mass="72534">MLKIQKPLNFIAYSVSIVAVGPLYIWLSLPAQIFLPVAFVCGFGSDLKGHYLLRGHIVTVLSLAFFLFYASQLSLANIVEPVVNMVAILFGMRLFTEKNGRNYLQIFVLSLFALASSSMFSVSIVFFPALIFLVFGITIGLVLLTFYTREPGLRLPVSQFFTIIRTAAILPVVSLVLMLLFFVILPRTEHPLWHFINMGASAVSGFSDEVRPGSIANMTAGTNIAFRAQCPTLPQSSLYWRGTVLNTIDNETWSRSQLPSEKSIVTGGKRVQCNLYLPIQNNNFLFSLDLPLSLSGVRYQKSNDLVFLAKRRMDKSTKIGVTSRVGGTLKTVETVDESFYLRTPPLESPLLLETAATIRKEGASRQERVELLKSFFLRQNLTYANDDLPGPDAPIETFLFSKKRGYCEFFASSFALLLRMADVPSRLVGGYYGGNYNNLGGYYQVTDAMAHVWVEALVDGRWQRIDPTRLAQNYVESPLGGRRSGFSLLRQAVDSIDYFWTQAVITYDFKKQFSLVRNTGNNFRSFQKNWNMSWQDMYPLLCICLSVFIIWSGFHWKMSSREERILKQYHSGLRKKYRNEPIPRNMGLHELASRLKDPLCQEFAEIFTPALYSEHILTKEEYLKLQHIIRALKKGKKE</sequence>
<accession>M1P7C4</accession>
<dbReference type="EMBL" id="CP003985">
    <property type="protein sequence ID" value="AGF77592.1"/>
    <property type="molecule type" value="Genomic_DNA"/>
</dbReference>
<dbReference type="PATRIC" id="fig|1167006.5.peg.1144"/>
<feature type="transmembrane region" description="Helical" evidence="1">
    <location>
        <begin position="537"/>
        <end position="556"/>
    </location>
</feature>
<reference evidence="4" key="1">
    <citation type="journal article" date="2013" name="Stand. Genomic Sci.">
        <title>Complete genome sequence of Desulfocapsa sulfexigens, a marine deltaproteobacterium specialized in disproportionating inorganic sulfur compounds.</title>
        <authorList>
            <person name="Finster K.W."/>
            <person name="Kjeldsen K.U."/>
            <person name="Kube M."/>
            <person name="Reinhardt R."/>
            <person name="Mussmann M."/>
            <person name="Amann R."/>
            <person name="Schreiber L."/>
        </authorList>
    </citation>
    <scope>NUCLEOTIDE SEQUENCE [LARGE SCALE GENOMIC DNA]</scope>
    <source>
        <strain evidence="4">DSM 10523 / SB164P1</strain>
    </source>
</reference>
<dbReference type="RefSeq" id="WP_015403288.1">
    <property type="nucleotide sequence ID" value="NC_020304.1"/>
</dbReference>
<dbReference type="KEGG" id="dsf:UWK_01020"/>
<dbReference type="InterPro" id="IPR052901">
    <property type="entry name" value="Bact_TGase-like"/>
</dbReference>
<feature type="transmembrane region" description="Helical" evidence="1">
    <location>
        <begin position="102"/>
        <end position="120"/>
    </location>
</feature>
<keyword evidence="1" id="KW-0472">Membrane</keyword>
<dbReference type="AlphaFoldDB" id="M1P7C4"/>
<evidence type="ECO:0000313" key="4">
    <source>
        <dbReference type="Proteomes" id="UP000011721"/>
    </source>
</evidence>
<dbReference type="PANTHER" id="PTHR42736">
    <property type="entry name" value="PROTEIN-GLUTAMINE GAMMA-GLUTAMYLTRANSFERASE"/>
    <property type="match status" value="1"/>
</dbReference>
<evidence type="ECO:0000313" key="3">
    <source>
        <dbReference type="EMBL" id="AGF77592.1"/>
    </source>
</evidence>
<name>M1P7C4_DESSD</name>
<dbReference type="Proteomes" id="UP000011721">
    <property type="component" value="Chromosome"/>
</dbReference>
<dbReference type="GO" id="GO:0006508">
    <property type="term" value="P:proteolysis"/>
    <property type="evidence" value="ECO:0007669"/>
    <property type="project" value="UniProtKB-KW"/>
</dbReference>
<dbReference type="STRING" id="1167006.UWK_01020"/>
<feature type="transmembrane region" description="Helical" evidence="1">
    <location>
        <begin position="75"/>
        <end position="95"/>
    </location>
</feature>
<feature type="transmembrane region" description="Helical" evidence="1">
    <location>
        <begin position="23"/>
        <end position="44"/>
    </location>
</feature>
<dbReference type="InterPro" id="IPR021878">
    <property type="entry name" value="TgpA_N"/>
</dbReference>
<dbReference type="PANTHER" id="PTHR42736:SF1">
    <property type="entry name" value="PROTEIN-GLUTAMINE GAMMA-GLUTAMYLTRANSFERASE"/>
    <property type="match status" value="1"/>
</dbReference>
<keyword evidence="1" id="KW-1133">Transmembrane helix</keyword>
<keyword evidence="3" id="KW-0378">Hydrolase</keyword>
<feature type="transmembrane region" description="Helical" evidence="1">
    <location>
        <begin position="126"/>
        <end position="148"/>
    </location>
</feature>
<keyword evidence="3" id="KW-0645">Protease</keyword>
<keyword evidence="4" id="KW-1185">Reference proteome</keyword>
<feature type="transmembrane region" description="Helical" evidence="1">
    <location>
        <begin position="51"/>
        <end position="69"/>
    </location>
</feature>
<dbReference type="OrthoDB" id="9804872at2"/>
<dbReference type="HOGENOM" id="CLU_012397_2_1_7"/>
<evidence type="ECO:0000256" key="1">
    <source>
        <dbReference type="SAM" id="Phobius"/>
    </source>
</evidence>
<dbReference type="InterPro" id="IPR038765">
    <property type="entry name" value="Papain-like_cys_pep_sf"/>
</dbReference>
<dbReference type="SMART" id="SM00460">
    <property type="entry name" value="TGc"/>
    <property type="match status" value="1"/>
</dbReference>
<dbReference type="InterPro" id="IPR002931">
    <property type="entry name" value="Transglutaminase-like"/>
</dbReference>